<evidence type="ECO:0000313" key="10">
    <source>
        <dbReference type="Proteomes" id="UP000801492"/>
    </source>
</evidence>
<keyword evidence="3" id="KW-0575">Peroxidase</keyword>
<dbReference type="SUPFAM" id="SSF48113">
    <property type="entry name" value="Heme-dependent peroxidases"/>
    <property type="match status" value="1"/>
</dbReference>
<evidence type="ECO:0000256" key="5">
    <source>
        <dbReference type="ARBA" id="ARBA00022729"/>
    </source>
</evidence>
<keyword evidence="2" id="KW-0964">Secreted</keyword>
<name>A0A8K0DD89_IGNLU</name>
<dbReference type="Gene3D" id="1.10.640.10">
    <property type="entry name" value="Haem peroxidase domain superfamily, animal type"/>
    <property type="match status" value="1"/>
</dbReference>
<keyword evidence="10" id="KW-1185">Reference proteome</keyword>
<dbReference type="InterPro" id="IPR037120">
    <property type="entry name" value="Haem_peroxidase_sf_animal"/>
</dbReference>
<keyword evidence="4" id="KW-0479">Metal-binding</keyword>
<dbReference type="PANTHER" id="PTHR11475:SF125">
    <property type="entry name" value="GH11385P"/>
    <property type="match status" value="1"/>
</dbReference>
<evidence type="ECO:0000256" key="8">
    <source>
        <dbReference type="SAM" id="SignalP"/>
    </source>
</evidence>
<evidence type="ECO:0000256" key="4">
    <source>
        <dbReference type="ARBA" id="ARBA00022617"/>
    </source>
</evidence>
<comment type="caution">
    <text evidence="9">The sequence shown here is derived from an EMBL/GenBank/DDBJ whole genome shotgun (WGS) entry which is preliminary data.</text>
</comment>
<dbReference type="Proteomes" id="UP000801492">
    <property type="component" value="Unassembled WGS sequence"/>
</dbReference>
<dbReference type="FunFam" id="1.10.640.10:FF:000003">
    <property type="entry name" value="chorion peroxidase"/>
    <property type="match status" value="1"/>
</dbReference>
<dbReference type="GO" id="GO:0022412">
    <property type="term" value="P:cellular process involved in reproduction in multicellular organism"/>
    <property type="evidence" value="ECO:0007669"/>
    <property type="project" value="UniProtKB-ARBA"/>
</dbReference>
<dbReference type="GO" id="GO:0005576">
    <property type="term" value="C:extracellular region"/>
    <property type="evidence" value="ECO:0007669"/>
    <property type="project" value="UniProtKB-SubCell"/>
</dbReference>
<dbReference type="GO" id="GO:0020037">
    <property type="term" value="F:heme binding"/>
    <property type="evidence" value="ECO:0007669"/>
    <property type="project" value="InterPro"/>
</dbReference>
<evidence type="ECO:0000256" key="7">
    <source>
        <dbReference type="ARBA" id="ARBA00023004"/>
    </source>
</evidence>
<keyword evidence="6" id="KW-0560">Oxidoreductase</keyword>
<keyword evidence="7" id="KW-0408">Iron</keyword>
<dbReference type="AlphaFoldDB" id="A0A8K0DD89"/>
<sequence>MMMRRSVAMHLLGVLFWVMSLHSGTFCSAVAPTPRHKFTDSDKSAFFYPNTIDEHPQLKIKITEKDLNNSVDFSIGIVNRLRTLETNLDWSDIHVKQGSPSHGQLIDSEPEVEALRQGRNALIAVKTTLQLMNMHCVMKYNLRSRECVKIISKYNLISTPLHSACPLVRNICTKEELDSKYRLLDGSCNNIYDGLHGKAFTSYKRLLPAAYLDGVQEIRRSVNRKFALPSPRLISTSLCRHRNNVDNELTLSVMQWSQFIEHDLAHTATSKMIHTGNTIECCDSDGSNLSPRYIHPFCAPISVPDDDIFYSNYSVNCMSYVRSVAAMRSDCSLGSLEQMNQATHFLDGSHIYGADISKIIKLRKFHGGLLHTSKNQARDFLPVSSTPKDHCQYNSLNAPCFISGDSRVNTHPQLAAMHTVWHREHNRIATELGILNPHWDDEMLYQEARRLVIAEMQHITYNEWLPVLLGKKYLSKIYRNDLYSEGVDPGVANSFANAAIRVFNSLIEDKVRLYLENRKVNMSLNLREHFNKPITVEKPGHLDALIRGLATQHSQKLDMNLVEDITSQLYKSGDYGFDILSLDIQRGRDHGLAPYTHYRDLCGLPKVNEFTDLLDVMTLQTVETLMTIYQSPHDIDLLVGGMSETPDDDSLVGATFSCIIADQMLRTKRGDRYFYTSNEQPKPFSKQQLAEIQKATLARIFCDNGDDIMYMQPNVFKKIDQSNNLISCLSEDISYINLNLWKDFPY</sequence>
<gene>
    <name evidence="9" type="ORF">ILUMI_05312</name>
</gene>
<dbReference type="Pfam" id="PF03098">
    <property type="entry name" value="An_peroxidase"/>
    <property type="match status" value="1"/>
</dbReference>
<evidence type="ECO:0000256" key="1">
    <source>
        <dbReference type="ARBA" id="ARBA00004613"/>
    </source>
</evidence>
<keyword evidence="4" id="KW-0349">Heme</keyword>
<comment type="subcellular location">
    <subcellularLocation>
        <location evidence="1">Secreted</location>
    </subcellularLocation>
</comment>
<feature type="chain" id="PRO_5035428932" description="Peroxidase" evidence="8">
    <location>
        <begin position="24"/>
        <end position="746"/>
    </location>
</feature>
<evidence type="ECO:0000313" key="9">
    <source>
        <dbReference type="EMBL" id="KAF2900907.1"/>
    </source>
</evidence>
<dbReference type="PROSITE" id="PS50292">
    <property type="entry name" value="PEROXIDASE_3"/>
    <property type="match status" value="1"/>
</dbReference>
<dbReference type="PANTHER" id="PTHR11475">
    <property type="entry name" value="OXIDASE/PEROXIDASE"/>
    <property type="match status" value="1"/>
</dbReference>
<dbReference type="InterPro" id="IPR010255">
    <property type="entry name" value="Haem_peroxidase_sf"/>
</dbReference>
<evidence type="ECO:0008006" key="11">
    <source>
        <dbReference type="Google" id="ProtNLM"/>
    </source>
</evidence>
<evidence type="ECO:0000256" key="2">
    <source>
        <dbReference type="ARBA" id="ARBA00022525"/>
    </source>
</evidence>
<organism evidence="9 10">
    <name type="scientific">Ignelater luminosus</name>
    <name type="common">Cucubano</name>
    <name type="synonym">Pyrophorus luminosus</name>
    <dbReference type="NCBI Taxonomy" id="2038154"/>
    <lineage>
        <taxon>Eukaryota</taxon>
        <taxon>Metazoa</taxon>
        <taxon>Ecdysozoa</taxon>
        <taxon>Arthropoda</taxon>
        <taxon>Hexapoda</taxon>
        <taxon>Insecta</taxon>
        <taxon>Pterygota</taxon>
        <taxon>Neoptera</taxon>
        <taxon>Endopterygota</taxon>
        <taxon>Coleoptera</taxon>
        <taxon>Polyphaga</taxon>
        <taxon>Elateriformia</taxon>
        <taxon>Elateroidea</taxon>
        <taxon>Elateridae</taxon>
        <taxon>Agrypninae</taxon>
        <taxon>Pyrophorini</taxon>
        <taxon>Ignelater</taxon>
    </lineage>
</organism>
<accession>A0A8K0DD89</accession>
<protein>
    <recommendedName>
        <fullName evidence="11">Peroxidase</fullName>
    </recommendedName>
</protein>
<evidence type="ECO:0000256" key="6">
    <source>
        <dbReference type="ARBA" id="ARBA00023002"/>
    </source>
</evidence>
<feature type="signal peptide" evidence="8">
    <location>
        <begin position="1"/>
        <end position="23"/>
    </location>
</feature>
<evidence type="ECO:0000256" key="3">
    <source>
        <dbReference type="ARBA" id="ARBA00022559"/>
    </source>
</evidence>
<dbReference type="EMBL" id="VTPC01001956">
    <property type="protein sequence ID" value="KAF2900907.1"/>
    <property type="molecule type" value="Genomic_DNA"/>
</dbReference>
<proteinExistence type="predicted"/>
<keyword evidence="5 8" id="KW-0732">Signal</keyword>
<reference evidence="9" key="1">
    <citation type="submission" date="2019-08" db="EMBL/GenBank/DDBJ databases">
        <title>The genome of the North American firefly Photinus pyralis.</title>
        <authorList>
            <consortium name="Photinus pyralis genome working group"/>
            <person name="Fallon T.R."/>
            <person name="Sander Lower S.E."/>
            <person name="Weng J.-K."/>
        </authorList>
    </citation>
    <scope>NUCLEOTIDE SEQUENCE</scope>
    <source>
        <strain evidence="9">TRF0915ILg1</strain>
        <tissue evidence="9">Whole body</tissue>
    </source>
</reference>
<dbReference type="PRINTS" id="PR00457">
    <property type="entry name" value="ANPEROXIDASE"/>
</dbReference>
<dbReference type="GO" id="GO:0006979">
    <property type="term" value="P:response to oxidative stress"/>
    <property type="evidence" value="ECO:0007669"/>
    <property type="project" value="InterPro"/>
</dbReference>
<dbReference type="OrthoDB" id="823504at2759"/>
<dbReference type="GO" id="GO:0004601">
    <property type="term" value="F:peroxidase activity"/>
    <property type="evidence" value="ECO:0007669"/>
    <property type="project" value="UniProtKB-KW"/>
</dbReference>
<dbReference type="CDD" id="cd09823">
    <property type="entry name" value="peroxinectin_like"/>
    <property type="match status" value="1"/>
</dbReference>
<dbReference type="InterPro" id="IPR019791">
    <property type="entry name" value="Haem_peroxidase_animal"/>
</dbReference>